<dbReference type="eggNOG" id="COG0674">
    <property type="taxonomic scope" value="Bacteria"/>
</dbReference>
<organism evidence="4 5">
    <name type="scientific">Prosthecochloris aestuarii (strain DSM 271 / SK 413)</name>
    <dbReference type="NCBI Taxonomy" id="290512"/>
    <lineage>
        <taxon>Bacteria</taxon>
        <taxon>Pseudomonadati</taxon>
        <taxon>Chlorobiota</taxon>
        <taxon>Chlorobiia</taxon>
        <taxon>Chlorobiales</taxon>
        <taxon>Chlorobiaceae</taxon>
        <taxon>Prosthecochloris</taxon>
    </lineage>
</organism>
<keyword evidence="5" id="KW-1185">Reference proteome</keyword>
<dbReference type="HOGENOM" id="CLU_017038_1_0_10"/>
<evidence type="ECO:0000256" key="1">
    <source>
        <dbReference type="ARBA" id="ARBA00023002"/>
    </source>
</evidence>
<gene>
    <name evidence="4" type="ordered locus">Paes_1455</name>
</gene>
<dbReference type="InterPro" id="IPR022367">
    <property type="entry name" value="2-oxoacid/accept_OxRdtase_asu"/>
</dbReference>
<dbReference type="GO" id="GO:0006979">
    <property type="term" value="P:response to oxidative stress"/>
    <property type="evidence" value="ECO:0007669"/>
    <property type="project" value="TreeGrafter"/>
</dbReference>
<dbReference type="InterPro" id="IPR002869">
    <property type="entry name" value="Pyrv_flavodox_OxRed_cen"/>
</dbReference>
<dbReference type="InterPro" id="IPR050722">
    <property type="entry name" value="Pyruvate:ferred/Flavod_OxRd"/>
</dbReference>
<dbReference type="InterPro" id="IPR002880">
    <property type="entry name" value="Pyrv_Fd/Flavodoxin_OxRdtase_N"/>
</dbReference>
<dbReference type="KEGG" id="paa:Paes_1455"/>
<dbReference type="Proteomes" id="UP000002725">
    <property type="component" value="Chromosome"/>
</dbReference>
<reference evidence="4" key="1">
    <citation type="submission" date="2008-06" db="EMBL/GenBank/DDBJ databases">
        <title>Complete sequence of chromosome of Prosthecochloris aestuarii DSM 271.</title>
        <authorList>
            <consortium name="US DOE Joint Genome Institute"/>
            <person name="Lucas S."/>
            <person name="Copeland A."/>
            <person name="Lapidus A."/>
            <person name="Glavina del Rio T."/>
            <person name="Dalin E."/>
            <person name="Tice H."/>
            <person name="Bruce D."/>
            <person name="Goodwin L."/>
            <person name="Pitluck S."/>
            <person name="Schmutz J."/>
            <person name="Larimer F."/>
            <person name="Land M."/>
            <person name="Hauser L."/>
            <person name="Kyrpides N."/>
            <person name="Anderson I."/>
            <person name="Liu Z."/>
            <person name="Li T."/>
            <person name="Zhao F."/>
            <person name="Overmann J."/>
            <person name="Bryant D.A."/>
            <person name="Richardson P."/>
        </authorList>
    </citation>
    <scope>NUCLEOTIDE SEQUENCE [LARGE SCALE GENOMIC DNA]</scope>
    <source>
        <strain evidence="4">DSM 271</strain>
    </source>
</reference>
<evidence type="ECO:0000259" key="3">
    <source>
        <dbReference type="Pfam" id="PF01855"/>
    </source>
</evidence>
<sequence length="566" mass="60841">MPHYSDDLSIAFGGAAGQGIQTIVGALVDVLRKNDYHVFACNEFMSRVRGGSNSSMVRVTKEKRSAYLKRIDLLFILQPDALEHLRDRIGDTTLIFAEKKLLSPADAKLVIDAPLGALAEKAGSSIFTNTVAVGVVLGVLGLPLERFEHYLAEQFEHKGPDTVSKNIESARLGYDFGVRTAREMEISVDLPDAAGEPASLLINGSNAVGIGAVAAGCDIITSYPMSPGTGLLTFLAKHSDKFGIIVDQSEDEIAAINAALGASYAGARAVVTTSGGGFALMGEGLSLSGIMELPVVIHVGQRPGPATGLPTRTEQGDLNLVLYAGHGDFSRAIFAPGTFAQAADVMQRAFALADRFQIPVVVLTDQFFLDSYTTVPEAAMQRMAVERSLVRTTSDYERYSLTADGLSPRSVPGYGEGVVKVDSHEHDTTGHLTENTVLRERMVEKRLARLRPLAEEALMPAQFGNVEAPVVLVCWGSNYGVVKEALDIVGSSDLSGMHFSQLYPLNPALRDLLDHKRVLVLENNATGQFADLLQRELGITADRRIGKVSGEPFAVEEVVQMLKEEL</sequence>
<dbReference type="InterPro" id="IPR019752">
    <property type="entry name" value="Pyrv/ketoisovalerate_OxRed_cat"/>
</dbReference>
<dbReference type="Gene3D" id="3.40.50.920">
    <property type="match status" value="1"/>
</dbReference>
<dbReference type="PANTHER" id="PTHR32154">
    <property type="entry name" value="PYRUVATE-FLAVODOXIN OXIDOREDUCTASE-RELATED"/>
    <property type="match status" value="1"/>
</dbReference>
<dbReference type="GO" id="GO:0016903">
    <property type="term" value="F:oxidoreductase activity, acting on the aldehyde or oxo group of donors"/>
    <property type="evidence" value="ECO:0007669"/>
    <property type="project" value="InterPro"/>
</dbReference>
<dbReference type="RefSeq" id="WP_012506008.1">
    <property type="nucleotide sequence ID" value="NC_011059.1"/>
</dbReference>
<accession>B4S8T8</accession>
<name>B4S8T8_PROA2</name>
<dbReference type="STRING" id="290512.Paes_1455"/>
<evidence type="ECO:0000259" key="2">
    <source>
        <dbReference type="Pfam" id="PF01558"/>
    </source>
</evidence>
<evidence type="ECO:0000313" key="4">
    <source>
        <dbReference type="EMBL" id="ACF46475.1"/>
    </source>
</evidence>
<dbReference type="Gene3D" id="3.40.50.970">
    <property type="match status" value="1"/>
</dbReference>
<keyword evidence="4" id="KW-0670">Pyruvate</keyword>
<feature type="domain" description="Pyruvate/ketoisovalerate oxidoreductase catalytic" evidence="2">
    <location>
        <begin position="16"/>
        <end position="175"/>
    </location>
</feature>
<dbReference type="InterPro" id="IPR029061">
    <property type="entry name" value="THDP-binding"/>
</dbReference>
<dbReference type="eggNOG" id="COG1014">
    <property type="taxonomic scope" value="Bacteria"/>
</dbReference>
<dbReference type="Pfam" id="PF01855">
    <property type="entry name" value="POR_N"/>
    <property type="match status" value="1"/>
</dbReference>
<dbReference type="InterPro" id="IPR009014">
    <property type="entry name" value="Transketo_C/PFOR_II"/>
</dbReference>
<dbReference type="SUPFAM" id="SSF52518">
    <property type="entry name" value="Thiamin diphosphate-binding fold (THDP-binding)"/>
    <property type="match status" value="1"/>
</dbReference>
<dbReference type="Gene3D" id="3.40.920.10">
    <property type="entry name" value="Pyruvate-ferredoxin oxidoreductase, PFOR, domain III"/>
    <property type="match status" value="1"/>
</dbReference>
<dbReference type="EMBL" id="CP001108">
    <property type="protein sequence ID" value="ACF46475.1"/>
    <property type="molecule type" value="Genomic_DNA"/>
</dbReference>
<dbReference type="NCBIfam" id="TIGR03710">
    <property type="entry name" value="OAFO_sf"/>
    <property type="match status" value="1"/>
</dbReference>
<proteinExistence type="predicted"/>
<dbReference type="Pfam" id="PF01558">
    <property type="entry name" value="POR"/>
    <property type="match status" value="1"/>
</dbReference>
<dbReference type="SUPFAM" id="SSF52922">
    <property type="entry name" value="TK C-terminal domain-like"/>
    <property type="match status" value="1"/>
</dbReference>
<dbReference type="AlphaFoldDB" id="B4S8T8"/>
<keyword evidence="1" id="KW-0560">Oxidoreductase</keyword>
<dbReference type="CDD" id="cd07034">
    <property type="entry name" value="TPP_PYR_PFOR_IOR-alpha_like"/>
    <property type="match status" value="1"/>
</dbReference>
<dbReference type="PANTHER" id="PTHR32154:SF20">
    <property type="entry name" value="2-OXOGLUTARATE OXIDOREDUCTASE SUBUNIT KORA"/>
    <property type="match status" value="1"/>
</dbReference>
<protein>
    <submittedName>
        <fullName evidence="4">Pyruvate flavodoxin/ferredoxin oxidoreductase domain protein</fullName>
    </submittedName>
</protein>
<feature type="domain" description="Pyruvate flavodoxin/ferredoxin oxidoreductase pyrimidine binding" evidence="3">
    <location>
        <begin position="211"/>
        <end position="440"/>
    </location>
</feature>
<evidence type="ECO:0000313" key="5">
    <source>
        <dbReference type="Proteomes" id="UP000002725"/>
    </source>
</evidence>
<dbReference type="SUPFAM" id="SSF53323">
    <property type="entry name" value="Pyruvate-ferredoxin oxidoreductase, PFOR, domain III"/>
    <property type="match status" value="1"/>
</dbReference>